<comment type="caution">
    <text evidence="1">The sequence shown here is derived from an EMBL/GenBank/DDBJ whole genome shotgun (WGS) entry which is preliminary data.</text>
</comment>
<evidence type="ECO:0000313" key="2">
    <source>
        <dbReference type="Proteomes" id="UP000601223"/>
    </source>
</evidence>
<dbReference type="RefSeq" id="WP_203753101.1">
    <property type="nucleotide sequence ID" value="NZ_BONF01000039.1"/>
</dbReference>
<dbReference type="EMBL" id="BONF01000039">
    <property type="protein sequence ID" value="GIF84587.1"/>
    <property type="molecule type" value="Genomic_DNA"/>
</dbReference>
<reference evidence="1 2" key="1">
    <citation type="submission" date="2021-01" db="EMBL/GenBank/DDBJ databases">
        <title>Whole genome shotgun sequence of Catellatospora bangladeshensis NBRC 107357.</title>
        <authorList>
            <person name="Komaki H."/>
            <person name="Tamura T."/>
        </authorList>
    </citation>
    <scope>NUCLEOTIDE SEQUENCE [LARGE SCALE GENOMIC DNA]</scope>
    <source>
        <strain evidence="1 2">NBRC 107357</strain>
    </source>
</reference>
<organism evidence="1 2">
    <name type="scientific">Catellatospora bangladeshensis</name>
    <dbReference type="NCBI Taxonomy" id="310355"/>
    <lineage>
        <taxon>Bacteria</taxon>
        <taxon>Bacillati</taxon>
        <taxon>Actinomycetota</taxon>
        <taxon>Actinomycetes</taxon>
        <taxon>Micromonosporales</taxon>
        <taxon>Micromonosporaceae</taxon>
        <taxon>Catellatospora</taxon>
    </lineage>
</organism>
<accession>A0A8J3JGR3</accession>
<proteinExistence type="predicted"/>
<protein>
    <recommendedName>
        <fullName evidence="3">DUF2064 domain-containing protein</fullName>
    </recommendedName>
</protein>
<evidence type="ECO:0008006" key="3">
    <source>
        <dbReference type="Google" id="ProtNLM"/>
    </source>
</evidence>
<gene>
    <name evidence="1" type="ORF">Cba03nite_59360</name>
</gene>
<sequence length="215" mass="21964">MTAPQLLLIAKAPVPGRVKTRLCPPCTPRQAAAIAAAALADTVDALTGSRARRRVLVLDGPHPIPPGWSTVPQRGDGLGERLANAYADTALPAAPSILVGMDTPQLTSQHLAAAAEALGEADAALGPAPDGGWWLLGLREPAHAAVLAEVPMSTPETAAHTLAALHRLGLTVALLDTLRDVDTAADALAVAAQQPHGRFAAAVAAELPHPDGARR</sequence>
<dbReference type="PANTHER" id="PTHR36529">
    <property type="entry name" value="SLL1095 PROTEIN"/>
    <property type="match status" value="1"/>
</dbReference>
<keyword evidence="2" id="KW-1185">Reference proteome</keyword>
<dbReference type="Proteomes" id="UP000601223">
    <property type="component" value="Unassembled WGS sequence"/>
</dbReference>
<dbReference type="SUPFAM" id="SSF53448">
    <property type="entry name" value="Nucleotide-diphospho-sugar transferases"/>
    <property type="match status" value="1"/>
</dbReference>
<dbReference type="Pfam" id="PF09837">
    <property type="entry name" value="DUF2064"/>
    <property type="match status" value="1"/>
</dbReference>
<dbReference type="NCBIfam" id="TIGR04282">
    <property type="entry name" value="glyco_like_cofC"/>
    <property type="match status" value="1"/>
</dbReference>
<dbReference type="InterPro" id="IPR018641">
    <property type="entry name" value="Trfase_1_rSAM/seldom-assoc"/>
</dbReference>
<name>A0A8J3JGR3_9ACTN</name>
<dbReference type="Gene3D" id="3.90.550.10">
    <property type="entry name" value="Spore Coat Polysaccharide Biosynthesis Protein SpsA, Chain A"/>
    <property type="match status" value="1"/>
</dbReference>
<dbReference type="AlphaFoldDB" id="A0A8J3JGR3"/>
<dbReference type="PANTHER" id="PTHR36529:SF1">
    <property type="entry name" value="GLYCOSYLTRANSFERASE"/>
    <property type="match status" value="1"/>
</dbReference>
<dbReference type="InterPro" id="IPR029044">
    <property type="entry name" value="Nucleotide-diphossugar_trans"/>
</dbReference>
<evidence type="ECO:0000313" key="1">
    <source>
        <dbReference type="EMBL" id="GIF84587.1"/>
    </source>
</evidence>